<comment type="similarity">
    <text evidence="2 9">Belongs to the MGMT family.</text>
</comment>
<keyword evidence="4 9" id="KW-0489">Methyltransferase</keyword>
<dbReference type="InterPro" id="IPR014048">
    <property type="entry name" value="MethylDNA_cys_MeTrfase_DNA-bd"/>
</dbReference>
<keyword evidence="3 9" id="KW-0963">Cytoplasm</keyword>
<dbReference type="InterPro" id="IPR036217">
    <property type="entry name" value="MethylDNA_cys_MeTrfase_DNAb"/>
</dbReference>
<dbReference type="Gene3D" id="3.30.160.70">
    <property type="entry name" value="Methylated DNA-protein cysteine methyltransferase domain"/>
    <property type="match status" value="1"/>
</dbReference>
<evidence type="ECO:0000256" key="2">
    <source>
        <dbReference type="ARBA" id="ARBA00008711"/>
    </source>
</evidence>
<dbReference type="InterPro" id="IPR008332">
    <property type="entry name" value="MethylG_MeTrfase_N"/>
</dbReference>
<dbReference type="Gene3D" id="1.10.10.10">
    <property type="entry name" value="Winged helix-like DNA-binding domain superfamily/Winged helix DNA-binding domain"/>
    <property type="match status" value="1"/>
</dbReference>
<dbReference type="OrthoDB" id="9789813at2"/>
<keyword evidence="13" id="KW-1185">Reference proteome</keyword>
<evidence type="ECO:0000256" key="6">
    <source>
        <dbReference type="ARBA" id="ARBA00022763"/>
    </source>
</evidence>
<keyword evidence="7 9" id="KW-0234">DNA repair</keyword>
<comment type="catalytic activity">
    <reaction evidence="1 9">
        <text>a 4-O-methyl-thymidine in DNA + L-cysteinyl-[protein] = a thymidine in DNA + S-methyl-L-cysteinyl-[protein]</text>
        <dbReference type="Rhea" id="RHEA:53428"/>
        <dbReference type="Rhea" id="RHEA-COMP:10131"/>
        <dbReference type="Rhea" id="RHEA-COMP:10132"/>
        <dbReference type="Rhea" id="RHEA-COMP:13555"/>
        <dbReference type="Rhea" id="RHEA-COMP:13556"/>
        <dbReference type="ChEBI" id="CHEBI:29950"/>
        <dbReference type="ChEBI" id="CHEBI:82612"/>
        <dbReference type="ChEBI" id="CHEBI:137386"/>
        <dbReference type="ChEBI" id="CHEBI:137387"/>
        <dbReference type="EC" id="2.1.1.63"/>
    </reaction>
</comment>
<evidence type="ECO:0000256" key="4">
    <source>
        <dbReference type="ARBA" id="ARBA00022603"/>
    </source>
</evidence>
<evidence type="ECO:0000256" key="7">
    <source>
        <dbReference type="ARBA" id="ARBA00023204"/>
    </source>
</evidence>
<dbReference type="InterPro" id="IPR036631">
    <property type="entry name" value="MGMT_N_sf"/>
</dbReference>
<dbReference type="CDD" id="cd06445">
    <property type="entry name" value="ATase"/>
    <property type="match status" value="1"/>
</dbReference>
<evidence type="ECO:0000313" key="13">
    <source>
        <dbReference type="Proteomes" id="UP000184088"/>
    </source>
</evidence>
<comment type="miscellaneous">
    <text evidence="9">This enzyme catalyzes only one turnover and therefore is not strictly catalytic. According to one definition, an enzyme is a biocatalyst that acts repeatedly and over many reaction cycles.</text>
</comment>
<dbReference type="PROSITE" id="PS00374">
    <property type="entry name" value="MGMT"/>
    <property type="match status" value="1"/>
</dbReference>
<dbReference type="Proteomes" id="UP000184088">
    <property type="component" value="Unassembled WGS sequence"/>
</dbReference>
<proteinExistence type="inferred from homology"/>
<dbReference type="SUPFAM" id="SSF46767">
    <property type="entry name" value="Methylated DNA-protein cysteine methyltransferase, C-terminal domain"/>
    <property type="match status" value="1"/>
</dbReference>
<sequence length="161" mass="18210">MFFISTMETVIGKIYIASSSKGLSKISFDSDEFRKWLEGRGKEWKYDESKNLEVARQLNDYFNGALKKFEVDLDIVTTDFQRSVYDVLMKVPYGQLVSYKDIAVSIHCPRACRAVGGAVHRNPVPIIVPCHRVINSNGTIGGFAYDIDLKKKLLRIEGVVL</sequence>
<dbReference type="GO" id="GO:0005737">
    <property type="term" value="C:cytoplasm"/>
    <property type="evidence" value="ECO:0007669"/>
    <property type="project" value="UniProtKB-SubCell"/>
</dbReference>
<dbReference type="NCBIfam" id="TIGR00589">
    <property type="entry name" value="ogt"/>
    <property type="match status" value="1"/>
</dbReference>
<comment type="function">
    <text evidence="9">Involved in the cellular defense against the biological effects of O6-methylguanine (O6-MeG) and O4-methylthymine (O4-MeT) in DNA. Repairs the methylated nucleobase in DNA by stoichiometrically transferring the methyl group to a cysteine residue in the enzyme. This is a suicide reaction: the enzyme is irreversibly inactivated.</text>
</comment>
<dbReference type="GO" id="GO:0032259">
    <property type="term" value="P:methylation"/>
    <property type="evidence" value="ECO:0007669"/>
    <property type="project" value="UniProtKB-KW"/>
</dbReference>
<dbReference type="Pfam" id="PF01035">
    <property type="entry name" value="DNA_binding_1"/>
    <property type="match status" value="1"/>
</dbReference>
<dbReference type="SUPFAM" id="SSF53155">
    <property type="entry name" value="Methylated DNA-protein cysteine methyltransferase domain"/>
    <property type="match status" value="1"/>
</dbReference>
<evidence type="ECO:0000313" key="12">
    <source>
        <dbReference type="EMBL" id="SHE40021.1"/>
    </source>
</evidence>
<feature type="domain" description="Methylated-DNA-[protein]-cysteine S-methyltransferase DNA binding" evidence="10">
    <location>
        <begin position="79"/>
        <end position="159"/>
    </location>
</feature>
<keyword evidence="6 9" id="KW-0227">DNA damage</keyword>
<dbReference type="FunFam" id="1.10.10.10:FF:000214">
    <property type="entry name" value="Methylated-DNA--protein-cysteine methyltransferase"/>
    <property type="match status" value="1"/>
</dbReference>
<keyword evidence="5 9" id="KW-0808">Transferase</keyword>
<comment type="subcellular location">
    <subcellularLocation>
        <location evidence="9">Cytoplasm</location>
    </subcellularLocation>
</comment>
<dbReference type="InterPro" id="IPR023546">
    <property type="entry name" value="MGMT"/>
</dbReference>
<dbReference type="RefSeq" id="WP_073341238.1">
    <property type="nucleotide sequence ID" value="NZ_FQVH01000001.1"/>
</dbReference>
<evidence type="ECO:0000256" key="9">
    <source>
        <dbReference type="HAMAP-Rule" id="MF_00772"/>
    </source>
</evidence>
<evidence type="ECO:0000256" key="3">
    <source>
        <dbReference type="ARBA" id="ARBA00022490"/>
    </source>
</evidence>
<reference evidence="12 13" key="1">
    <citation type="submission" date="2016-11" db="EMBL/GenBank/DDBJ databases">
        <authorList>
            <person name="Jaros S."/>
            <person name="Januszkiewicz K."/>
            <person name="Wedrychowicz H."/>
        </authorList>
    </citation>
    <scope>NUCLEOTIDE SEQUENCE [LARGE SCALE GENOMIC DNA]</scope>
    <source>
        <strain evidence="12 13">DSM 17918</strain>
    </source>
</reference>
<evidence type="ECO:0000256" key="5">
    <source>
        <dbReference type="ARBA" id="ARBA00022679"/>
    </source>
</evidence>
<evidence type="ECO:0000256" key="1">
    <source>
        <dbReference type="ARBA" id="ARBA00001286"/>
    </source>
</evidence>
<feature type="active site" description="Nucleophile; methyl group acceptor" evidence="9">
    <location>
        <position position="130"/>
    </location>
</feature>
<dbReference type="Pfam" id="PF02870">
    <property type="entry name" value="Methyltransf_1N"/>
    <property type="match status" value="1"/>
</dbReference>
<dbReference type="PANTHER" id="PTHR10815:SF13">
    <property type="entry name" value="METHYLATED-DNA--PROTEIN-CYSTEINE METHYLTRANSFERASE"/>
    <property type="match status" value="1"/>
</dbReference>
<organism evidence="12 13">
    <name type="scientific">Caldanaerobius fijiensis DSM 17918</name>
    <dbReference type="NCBI Taxonomy" id="1121256"/>
    <lineage>
        <taxon>Bacteria</taxon>
        <taxon>Bacillati</taxon>
        <taxon>Bacillota</taxon>
        <taxon>Clostridia</taxon>
        <taxon>Thermoanaerobacterales</taxon>
        <taxon>Thermoanaerobacteraceae</taxon>
        <taxon>Caldanaerobius</taxon>
    </lineage>
</organism>
<dbReference type="EC" id="2.1.1.63" evidence="9"/>
<gene>
    <name evidence="12" type="ORF">SAMN02746089_00229</name>
</gene>
<feature type="domain" description="Methylguanine DNA methyltransferase ribonuclease-like" evidence="11">
    <location>
        <begin position="5"/>
        <end position="75"/>
    </location>
</feature>
<dbReference type="STRING" id="1121256.SAMN02746089_00229"/>
<evidence type="ECO:0000256" key="8">
    <source>
        <dbReference type="ARBA" id="ARBA00049348"/>
    </source>
</evidence>
<dbReference type="GO" id="GO:0006307">
    <property type="term" value="P:DNA alkylation repair"/>
    <property type="evidence" value="ECO:0007669"/>
    <property type="project" value="UniProtKB-UniRule"/>
</dbReference>
<dbReference type="EMBL" id="FQVH01000001">
    <property type="protein sequence ID" value="SHE40021.1"/>
    <property type="molecule type" value="Genomic_DNA"/>
</dbReference>
<dbReference type="AlphaFoldDB" id="A0A1M4T6E6"/>
<dbReference type="HAMAP" id="MF_00772">
    <property type="entry name" value="OGT"/>
    <property type="match status" value="1"/>
</dbReference>
<accession>A0A1M4T6E6</accession>
<dbReference type="InterPro" id="IPR001497">
    <property type="entry name" value="MethylDNA_cys_MeTrfase_AS"/>
</dbReference>
<comment type="catalytic activity">
    <reaction evidence="8 9">
        <text>a 6-O-methyl-2'-deoxyguanosine in DNA + L-cysteinyl-[protein] = S-methyl-L-cysteinyl-[protein] + a 2'-deoxyguanosine in DNA</text>
        <dbReference type="Rhea" id="RHEA:24000"/>
        <dbReference type="Rhea" id="RHEA-COMP:10131"/>
        <dbReference type="Rhea" id="RHEA-COMP:10132"/>
        <dbReference type="Rhea" id="RHEA-COMP:11367"/>
        <dbReference type="Rhea" id="RHEA-COMP:11368"/>
        <dbReference type="ChEBI" id="CHEBI:29950"/>
        <dbReference type="ChEBI" id="CHEBI:82612"/>
        <dbReference type="ChEBI" id="CHEBI:85445"/>
        <dbReference type="ChEBI" id="CHEBI:85448"/>
        <dbReference type="EC" id="2.1.1.63"/>
    </reaction>
</comment>
<evidence type="ECO:0000259" key="11">
    <source>
        <dbReference type="Pfam" id="PF02870"/>
    </source>
</evidence>
<dbReference type="PANTHER" id="PTHR10815">
    <property type="entry name" value="METHYLATED-DNA--PROTEIN-CYSTEINE METHYLTRANSFERASE"/>
    <property type="match status" value="1"/>
</dbReference>
<evidence type="ECO:0000259" key="10">
    <source>
        <dbReference type="Pfam" id="PF01035"/>
    </source>
</evidence>
<name>A0A1M4T6E6_9THEO</name>
<dbReference type="InterPro" id="IPR036388">
    <property type="entry name" value="WH-like_DNA-bd_sf"/>
</dbReference>
<protein>
    <recommendedName>
        <fullName evidence="9">Methylated-DNA--protein-cysteine methyltransferase</fullName>
        <ecNumber evidence="9">2.1.1.63</ecNumber>
    </recommendedName>
    <alternativeName>
        <fullName evidence="9">6-O-methylguanine-DNA methyltransferase</fullName>
        <shortName evidence="9">MGMT</shortName>
    </alternativeName>
    <alternativeName>
        <fullName evidence="9">O-6-methylguanine-DNA-alkyltransferase</fullName>
    </alternativeName>
</protein>
<dbReference type="GO" id="GO:0003908">
    <property type="term" value="F:methylated-DNA-[protein]-cysteine S-methyltransferase activity"/>
    <property type="evidence" value="ECO:0007669"/>
    <property type="project" value="UniProtKB-UniRule"/>
</dbReference>